<organism evidence="3 4">
    <name type="scientific">Seinonella peptonophila</name>
    <dbReference type="NCBI Taxonomy" id="112248"/>
    <lineage>
        <taxon>Bacteria</taxon>
        <taxon>Bacillati</taxon>
        <taxon>Bacillota</taxon>
        <taxon>Bacilli</taxon>
        <taxon>Bacillales</taxon>
        <taxon>Thermoactinomycetaceae</taxon>
        <taxon>Seinonella</taxon>
    </lineage>
</organism>
<gene>
    <name evidence="3" type="ORF">SAMN05444392_108112</name>
</gene>
<dbReference type="InterPro" id="IPR048449">
    <property type="entry name" value="YhfX-like_C"/>
</dbReference>
<dbReference type="STRING" id="112248.SAMN05444392_108112"/>
<evidence type="ECO:0000259" key="1">
    <source>
        <dbReference type="Pfam" id="PF01168"/>
    </source>
</evidence>
<keyword evidence="4" id="KW-1185">Reference proteome</keyword>
<evidence type="ECO:0000259" key="2">
    <source>
        <dbReference type="Pfam" id="PF21279"/>
    </source>
</evidence>
<accession>A0A1M4Z959</accession>
<dbReference type="OrthoDB" id="3189402at2"/>
<name>A0A1M4Z959_9BACL</name>
<dbReference type="InterPro" id="IPR029066">
    <property type="entry name" value="PLP-binding_barrel"/>
</dbReference>
<dbReference type="EMBL" id="FQVL01000008">
    <property type="protein sequence ID" value="SHF14534.1"/>
    <property type="molecule type" value="Genomic_DNA"/>
</dbReference>
<reference evidence="3 4" key="1">
    <citation type="submission" date="2016-11" db="EMBL/GenBank/DDBJ databases">
        <authorList>
            <person name="Jaros S."/>
            <person name="Januszkiewicz K."/>
            <person name="Wedrychowicz H."/>
        </authorList>
    </citation>
    <scope>NUCLEOTIDE SEQUENCE [LARGE SCALE GENOMIC DNA]</scope>
    <source>
        <strain evidence="3 4">DSM 44666</strain>
    </source>
</reference>
<dbReference type="Gene3D" id="2.40.37.30">
    <property type="match status" value="2"/>
</dbReference>
<sequence>MFTDVIKRRNPSLLKASVMLHQSGQIPPNTYVVDLDALTHNIQKLSLTAKEHDFQLYFMSKQLGRNDFIGRWISQHGIDQAVAVDYDEARILAKSGVKIGHLGHLVQPGKNEWGHILKQIQPQVVTVFSKERAAQLSAKAIQHGLVQDVLLRVVQPNDEYYQGQAGGFTLEELSKVIPELNKLSGIRVVGVTTFPVLKLNETQTEYLFTSNLETLLAARDLLQSFGMNVTQLNGPSATCCHTIPMLKQQGITHGEPGHALTGTTPLHAALDLDELPAMVYVTEVSHFYDDHVYVIGGGFYPRSHMKGAFVARHPDQILHHYHRVTEDYRGDHIDYYGELERKEDTAIGDTVVYAFRTQIFVTRAHVAYIRHIDQKPELVYLQRRGT</sequence>
<dbReference type="Pfam" id="PF21279">
    <property type="entry name" value="YhfX-like_C"/>
    <property type="match status" value="1"/>
</dbReference>
<dbReference type="AlphaFoldDB" id="A0A1M4Z959"/>
<evidence type="ECO:0000313" key="4">
    <source>
        <dbReference type="Proteomes" id="UP000184476"/>
    </source>
</evidence>
<feature type="domain" description="YhfX-like C-terminal" evidence="2">
    <location>
        <begin position="279"/>
        <end position="376"/>
    </location>
</feature>
<dbReference type="RefSeq" id="WP_073155350.1">
    <property type="nucleotide sequence ID" value="NZ_FQVL01000008.1"/>
</dbReference>
<evidence type="ECO:0000313" key="3">
    <source>
        <dbReference type="EMBL" id="SHF14534.1"/>
    </source>
</evidence>
<dbReference type="InterPro" id="IPR001608">
    <property type="entry name" value="Ala_racemase_N"/>
</dbReference>
<dbReference type="SUPFAM" id="SSF51419">
    <property type="entry name" value="PLP-binding barrel"/>
    <property type="match status" value="1"/>
</dbReference>
<protein>
    <submittedName>
        <fullName evidence="3">Predicted amino acid racemase</fullName>
    </submittedName>
</protein>
<feature type="domain" description="Alanine racemase N-terminal" evidence="1">
    <location>
        <begin position="33"/>
        <end position="265"/>
    </location>
</feature>
<dbReference type="Proteomes" id="UP000184476">
    <property type="component" value="Unassembled WGS sequence"/>
</dbReference>
<dbReference type="Pfam" id="PF01168">
    <property type="entry name" value="Ala_racemase_N"/>
    <property type="match status" value="1"/>
</dbReference>
<proteinExistence type="predicted"/>